<evidence type="ECO:0000259" key="1">
    <source>
        <dbReference type="Pfam" id="PF22557"/>
    </source>
</evidence>
<gene>
    <name evidence="2" type="ORF">SAY89_14670</name>
</gene>
<dbReference type="AlphaFoldDB" id="A0AAF1C0X2"/>
<protein>
    <recommendedName>
        <fullName evidence="1">Dual OB-containing domain-containing protein</fullName>
    </recommendedName>
</protein>
<reference evidence="2" key="1">
    <citation type="submission" date="2023-11" db="EMBL/GenBank/DDBJ databases">
        <title>Genome sequence of Cyanobacterium aponinum BCRC AL20115.</title>
        <authorList>
            <person name="Chang H.-Y."/>
            <person name="Lin K.-M."/>
            <person name="Hsueh H.-T."/>
            <person name="Chu H.-A."/>
            <person name="Kuo C.-H."/>
        </authorList>
    </citation>
    <scope>NUCLEOTIDE SEQUENCE</scope>
    <source>
        <strain evidence="2">AL20115</strain>
    </source>
</reference>
<proteinExistence type="predicted"/>
<feature type="domain" description="Dual OB-containing" evidence="1">
    <location>
        <begin position="5"/>
        <end position="221"/>
    </location>
</feature>
<dbReference type="RefSeq" id="WP_190362034.1">
    <property type="nucleotide sequence ID" value="NZ_CP138348.1"/>
</dbReference>
<dbReference type="Pfam" id="PF22557">
    <property type="entry name" value="DuOB"/>
    <property type="match status" value="1"/>
</dbReference>
<dbReference type="EMBL" id="CP138348">
    <property type="protein sequence ID" value="WPF88027.1"/>
    <property type="molecule type" value="Genomic_DNA"/>
</dbReference>
<organism evidence="2">
    <name type="scientific">Cyanobacterium aponinum AL20115</name>
    <dbReference type="NCBI Taxonomy" id="3090662"/>
    <lineage>
        <taxon>Bacteria</taxon>
        <taxon>Bacillati</taxon>
        <taxon>Cyanobacteriota</taxon>
        <taxon>Cyanophyceae</taxon>
        <taxon>Oscillatoriophycideae</taxon>
        <taxon>Chroococcales</taxon>
        <taxon>Geminocystaceae</taxon>
        <taxon>Cyanobacterium</taxon>
    </lineage>
</organism>
<dbReference type="InterPro" id="IPR054335">
    <property type="entry name" value="DuOB_dom"/>
</dbReference>
<sequence length="227" mass="25997">MTRVEIICLANSKKHGGRCIAGIRTDEKGWIRPIGRNDDHGALFPEDYILIDGSEPRKLSVIEIGISTPKPKPYQPENWLIETIPWRLVSHSLNQSHLRLIKNAFFQGDNLFGTTSDRIPYIQLEQYPAKSSLEIIQPVGVKWVIKNNYSGNRQIRAIFYLHNVEYDLVVTDLDWLKKLAQFDLGYYTSEDIGLPQQVKFLFTISLGVPYNGDCYKLVAAVIPYFPQ</sequence>
<accession>A0AAF1C0X2</accession>
<evidence type="ECO:0000313" key="2">
    <source>
        <dbReference type="EMBL" id="WPF88027.1"/>
    </source>
</evidence>
<name>A0AAF1C0X2_9CHRO</name>